<accession>A0A9P7DZW0</accession>
<organism evidence="1 2">
    <name type="scientific">Suillus subaureus</name>
    <dbReference type="NCBI Taxonomy" id="48587"/>
    <lineage>
        <taxon>Eukaryota</taxon>
        <taxon>Fungi</taxon>
        <taxon>Dikarya</taxon>
        <taxon>Basidiomycota</taxon>
        <taxon>Agaricomycotina</taxon>
        <taxon>Agaricomycetes</taxon>
        <taxon>Agaricomycetidae</taxon>
        <taxon>Boletales</taxon>
        <taxon>Suillineae</taxon>
        <taxon>Suillaceae</taxon>
        <taxon>Suillus</taxon>
    </lineage>
</organism>
<name>A0A9P7DZW0_9AGAM</name>
<protein>
    <submittedName>
        <fullName evidence="1">Uncharacterized protein</fullName>
    </submittedName>
</protein>
<dbReference type="GeneID" id="64627471"/>
<dbReference type="OrthoDB" id="2691443at2759"/>
<dbReference type="EMBL" id="JABBWG010000046">
    <property type="protein sequence ID" value="KAG1807039.1"/>
    <property type="molecule type" value="Genomic_DNA"/>
</dbReference>
<reference evidence="1" key="1">
    <citation type="journal article" date="2020" name="New Phytol.">
        <title>Comparative genomics reveals dynamic genome evolution in host specialist ectomycorrhizal fungi.</title>
        <authorList>
            <person name="Lofgren L.A."/>
            <person name="Nguyen N.H."/>
            <person name="Vilgalys R."/>
            <person name="Ruytinx J."/>
            <person name="Liao H.L."/>
            <person name="Branco S."/>
            <person name="Kuo A."/>
            <person name="LaButti K."/>
            <person name="Lipzen A."/>
            <person name="Andreopoulos W."/>
            <person name="Pangilinan J."/>
            <person name="Riley R."/>
            <person name="Hundley H."/>
            <person name="Na H."/>
            <person name="Barry K."/>
            <person name="Grigoriev I.V."/>
            <person name="Stajich J.E."/>
            <person name="Kennedy P.G."/>
        </authorList>
    </citation>
    <scope>NUCLEOTIDE SEQUENCE</scope>
    <source>
        <strain evidence="1">MN1</strain>
    </source>
</reference>
<evidence type="ECO:0000313" key="1">
    <source>
        <dbReference type="EMBL" id="KAG1807039.1"/>
    </source>
</evidence>
<evidence type="ECO:0000313" key="2">
    <source>
        <dbReference type="Proteomes" id="UP000807769"/>
    </source>
</evidence>
<comment type="caution">
    <text evidence="1">The sequence shown here is derived from an EMBL/GenBank/DDBJ whole genome shotgun (WGS) entry which is preliminary data.</text>
</comment>
<keyword evidence="2" id="KW-1185">Reference proteome</keyword>
<gene>
    <name evidence="1" type="ORF">BJ212DRAFT_1303680</name>
</gene>
<dbReference type="RefSeq" id="XP_041187805.1">
    <property type="nucleotide sequence ID" value="XM_041333454.1"/>
</dbReference>
<sequence length="192" mass="21130">MFAFTKAICKMPWTSNASHKGCKIAAQFMAMVPVYIMAVFNCSSPLHDHFKVAKTFPSTWTKKHSNKGICPLLLVCLGLASTWSGCIWKGGTLNIDWNILTCNEVGKLHQKIIKMLCGQQFGPYQAQILGITTHTYTVNPGITSTSLGKWAASSSIAIDEADDKIEIHEIAAPAARITSQLISQLQMYHIRS</sequence>
<dbReference type="Proteomes" id="UP000807769">
    <property type="component" value="Unassembled WGS sequence"/>
</dbReference>
<proteinExistence type="predicted"/>
<dbReference type="AlphaFoldDB" id="A0A9P7DZW0"/>